<protein>
    <submittedName>
        <fullName evidence="1">Uncharacterized protein</fullName>
    </submittedName>
</protein>
<accession>A0ACC2MGL8</accession>
<evidence type="ECO:0000313" key="1">
    <source>
        <dbReference type="EMBL" id="KAJ8644570.1"/>
    </source>
</evidence>
<sequence>MSFIILCFATSASAHFMGDSSLHSGVKAVTAGDANGDTQALLDAWNKACATPGFSAVTVEAERTLILDPISFEGPCKSTNIHFQVLGDIIEAPSYLSTVSGMGNIHWVKFHGIDGLTINGAGQIMGQGTNQKIKNAPQALGILNCNNVILNGLKIVNGSGKHISIVECIGVHISQLTITAPGDSPNTDGIHIERSQHVEILSSTIGTGDDCISIGRGSSDVNISHINCGPGHGISIGSLGDDNSEVAVEQIHVSFCNFYNTMYAARIKTWQGGSGFARNIIFENLNFTNVDQAITIDQYYCNGHHNCGNQTAAVKVSDVHFVGVQGSTTADVPIYLACSQTVACTGIVLDNVQLKSEKKMTSYCLNVQGNVADPVIPEVTCLVIKLPSQRRSLGDLIQCGFSVHGLL</sequence>
<evidence type="ECO:0000313" key="2">
    <source>
        <dbReference type="Proteomes" id="UP001234297"/>
    </source>
</evidence>
<organism evidence="1 2">
    <name type="scientific">Persea americana</name>
    <name type="common">Avocado</name>
    <dbReference type="NCBI Taxonomy" id="3435"/>
    <lineage>
        <taxon>Eukaryota</taxon>
        <taxon>Viridiplantae</taxon>
        <taxon>Streptophyta</taxon>
        <taxon>Embryophyta</taxon>
        <taxon>Tracheophyta</taxon>
        <taxon>Spermatophyta</taxon>
        <taxon>Magnoliopsida</taxon>
        <taxon>Magnoliidae</taxon>
        <taxon>Laurales</taxon>
        <taxon>Lauraceae</taxon>
        <taxon>Persea</taxon>
    </lineage>
</organism>
<dbReference type="Proteomes" id="UP001234297">
    <property type="component" value="Chromosome 2"/>
</dbReference>
<dbReference type="EMBL" id="CM056810">
    <property type="protein sequence ID" value="KAJ8644570.1"/>
    <property type="molecule type" value="Genomic_DNA"/>
</dbReference>
<gene>
    <name evidence="1" type="ORF">MRB53_006318</name>
</gene>
<comment type="caution">
    <text evidence="1">The sequence shown here is derived from an EMBL/GenBank/DDBJ whole genome shotgun (WGS) entry which is preliminary data.</text>
</comment>
<proteinExistence type="predicted"/>
<keyword evidence="2" id="KW-1185">Reference proteome</keyword>
<reference evidence="1 2" key="1">
    <citation type="journal article" date="2022" name="Hortic Res">
        <title>A haplotype resolved chromosomal level avocado genome allows analysis of novel avocado genes.</title>
        <authorList>
            <person name="Nath O."/>
            <person name="Fletcher S.J."/>
            <person name="Hayward A."/>
            <person name="Shaw L.M."/>
            <person name="Masouleh A.K."/>
            <person name="Furtado A."/>
            <person name="Henry R.J."/>
            <person name="Mitter N."/>
        </authorList>
    </citation>
    <scope>NUCLEOTIDE SEQUENCE [LARGE SCALE GENOMIC DNA]</scope>
    <source>
        <strain evidence="2">cv. Hass</strain>
    </source>
</reference>
<name>A0ACC2MGL8_PERAE</name>